<proteinExistence type="predicted"/>
<reference evidence="1 2" key="1">
    <citation type="journal article" date="2021" name="Hortic Res">
        <title>Chromosome-scale assembly of the Dendrobium chrysotoxum genome enhances the understanding of orchid evolution.</title>
        <authorList>
            <person name="Zhang Y."/>
            <person name="Zhang G.Q."/>
            <person name="Zhang D."/>
            <person name="Liu X.D."/>
            <person name="Xu X.Y."/>
            <person name="Sun W.H."/>
            <person name="Yu X."/>
            <person name="Zhu X."/>
            <person name="Wang Z.W."/>
            <person name="Zhao X."/>
            <person name="Zhong W.Y."/>
            <person name="Chen H."/>
            <person name="Yin W.L."/>
            <person name="Huang T."/>
            <person name="Niu S.C."/>
            <person name="Liu Z.J."/>
        </authorList>
    </citation>
    <scope>NUCLEOTIDE SEQUENCE [LARGE SCALE GENOMIC DNA]</scope>
    <source>
        <strain evidence="1">Lindl</strain>
    </source>
</reference>
<dbReference type="AlphaFoldDB" id="A0AAV7HIW6"/>
<accession>A0AAV7HIW6</accession>
<sequence length="130" mass="14884">MVRKKFSGGYWSGGSPVMVDRAQGRVTIEGLFASHLSKDSSPNLDDDDIESELIKAFSSDDEDVEIIYVRIPQEGRNITLEGLEYDDYLQLLNNHVFANVEDHDVHYNKLRSIAKEIVKKRKEEGFQDLH</sequence>
<gene>
    <name evidence="1" type="ORF">IEQ34_003147</name>
</gene>
<organism evidence="1 2">
    <name type="scientific">Dendrobium chrysotoxum</name>
    <name type="common">Orchid</name>
    <dbReference type="NCBI Taxonomy" id="161865"/>
    <lineage>
        <taxon>Eukaryota</taxon>
        <taxon>Viridiplantae</taxon>
        <taxon>Streptophyta</taxon>
        <taxon>Embryophyta</taxon>
        <taxon>Tracheophyta</taxon>
        <taxon>Spermatophyta</taxon>
        <taxon>Magnoliopsida</taxon>
        <taxon>Liliopsida</taxon>
        <taxon>Asparagales</taxon>
        <taxon>Orchidaceae</taxon>
        <taxon>Epidendroideae</taxon>
        <taxon>Malaxideae</taxon>
        <taxon>Dendrobiinae</taxon>
        <taxon>Dendrobium</taxon>
    </lineage>
</organism>
<comment type="caution">
    <text evidence="1">The sequence shown here is derived from an EMBL/GenBank/DDBJ whole genome shotgun (WGS) entry which is preliminary data.</text>
</comment>
<dbReference type="Proteomes" id="UP000775213">
    <property type="component" value="Unassembled WGS sequence"/>
</dbReference>
<protein>
    <submittedName>
        <fullName evidence="1">Uncharacterized protein</fullName>
    </submittedName>
</protein>
<evidence type="ECO:0000313" key="1">
    <source>
        <dbReference type="EMBL" id="KAH0468114.1"/>
    </source>
</evidence>
<dbReference type="EMBL" id="JAGFBR010000004">
    <property type="protein sequence ID" value="KAH0468114.1"/>
    <property type="molecule type" value="Genomic_DNA"/>
</dbReference>
<evidence type="ECO:0000313" key="2">
    <source>
        <dbReference type="Proteomes" id="UP000775213"/>
    </source>
</evidence>
<name>A0AAV7HIW6_DENCH</name>
<keyword evidence="2" id="KW-1185">Reference proteome</keyword>